<proteinExistence type="predicted"/>
<keyword evidence="1" id="KW-1133">Transmembrane helix</keyword>
<reference evidence="2 3" key="1">
    <citation type="submission" date="2015-10" db="EMBL/GenBank/DDBJ databases">
        <title>Chryseobacterium aquaticum genome.</title>
        <authorList>
            <person name="Newman J.D."/>
            <person name="Ferguson M.B."/>
            <person name="Miller J.R."/>
        </authorList>
    </citation>
    <scope>NUCLEOTIDE SEQUENCE [LARGE SCALE GENOMIC DNA]</scope>
    <source>
        <strain evidence="2 3">KCTC 12483</strain>
    </source>
</reference>
<keyword evidence="1" id="KW-0472">Membrane</keyword>
<sequence>MQGQITLSKKEKRFQFLYLILMLLAAMLLLGIIFLNRFESPFDSSDVITLKRLEQKSKFDAEQQNIQKIVDSTFVKISHLKAENPEAMTMHEIEKNTDFISSTKKRFVTPDERIDGYPLIADFYEMYMEDKKMEKNMTDDVKRLEVTVKNCEMGYKNNEQRLFERDIALKTR</sequence>
<evidence type="ECO:0000313" key="2">
    <source>
        <dbReference type="EMBL" id="KQK24553.1"/>
    </source>
</evidence>
<dbReference type="InterPro" id="IPR039449">
    <property type="entry name" value="TssO"/>
</dbReference>
<evidence type="ECO:0008006" key="4">
    <source>
        <dbReference type="Google" id="ProtNLM"/>
    </source>
</evidence>
<gene>
    <name evidence="2" type="ORF">AR438_15290</name>
</gene>
<dbReference type="STRING" id="452084.AR438_15290"/>
<dbReference type="OrthoDB" id="666176at2"/>
<dbReference type="Proteomes" id="UP000051682">
    <property type="component" value="Unassembled WGS sequence"/>
</dbReference>
<keyword evidence="1" id="KW-0812">Transmembrane</keyword>
<name>A0A0Q3LMM7_9FLAO</name>
<evidence type="ECO:0000313" key="3">
    <source>
        <dbReference type="Proteomes" id="UP000051682"/>
    </source>
</evidence>
<comment type="caution">
    <text evidence="2">The sequence shown here is derived from an EMBL/GenBank/DDBJ whole genome shotgun (WGS) entry which is preliminary data.</text>
</comment>
<accession>A0A0Q3LMM7</accession>
<evidence type="ECO:0000256" key="1">
    <source>
        <dbReference type="SAM" id="Phobius"/>
    </source>
</evidence>
<feature type="transmembrane region" description="Helical" evidence="1">
    <location>
        <begin position="16"/>
        <end position="35"/>
    </location>
</feature>
<protein>
    <recommendedName>
        <fullName evidence="4">Type VI secretion system transmembrane protein TssO</fullName>
    </recommendedName>
</protein>
<dbReference type="RefSeq" id="WP_056016872.1">
    <property type="nucleotide sequence ID" value="NZ_LLYZ01000020.1"/>
</dbReference>
<dbReference type="Pfam" id="PF17561">
    <property type="entry name" value="TssO"/>
    <property type="match status" value="1"/>
</dbReference>
<dbReference type="EMBL" id="LLYZ01000020">
    <property type="protein sequence ID" value="KQK24553.1"/>
    <property type="molecule type" value="Genomic_DNA"/>
</dbReference>
<keyword evidence="3" id="KW-1185">Reference proteome</keyword>
<dbReference type="AlphaFoldDB" id="A0A0Q3LMM7"/>
<organism evidence="2 3">
    <name type="scientific">Chryseobacterium aquaticum</name>
    <dbReference type="NCBI Taxonomy" id="452084"/>
    <lineage>
        <taxon>Bacteria</taxon>
        <taxon>Pseudomonadati</taxon>
        <taxon>Bacteroidota</taxon>
        <taxon>Flavobacteriia</taxon>
        <taxon>Flavobacteriales</taxon>
        <taxon>Weeksellaceae</taxon>
        <taxon>Chryseobacterium group</taxon>
        <taxon>Chryseobacterium</taxon>
    </lineage>
</organism>